<comment type="caution">
    <text evidence="11">The sequence shown here is derived from an EMBL/GenBank/DDBJ whole genome shotgun (WGS) entry which is preliminary data.</text>
</comment>
<comment type="similarity">
    <text evidence="10">Belongs to the SecE/SEC61-gamma family.</text>
</comment>
<dbReference type="GO" id="GO:0009306">
    <property type="term" value="P:protein secretion"/>
    <property type="evidence" value="ECO:0007669"/>
    <property type="project" value="UniProtKB-UniRule"/>
</dbReference>
<keyword evidence="3 10" id="KW-1003">Cell membrane</keyword>
<dbReference type="EMBL" id="BATJ01000029">
    <property type="protein sequence ID" value="GAD69397.1"/>
    <property type="molecule type" value="Genomic_DNA"/>
</dbReference>
<dbReference type="STRING" id="1219065.VPR01S_29_00010"/>
<reference evidence="11 12" key="1">
    <citation type="submission" date="2013-09" db="EMBL/GenBank/DDBJ databases">
        <title>Whole genome shotgun sequence of Vibrio proteolyticus NBRC 13287.</title>
        <authorList>
            <person name="Isaki S."/>
            <person name="Hosoyama A."/>
            <person name="Numata M."/>
            <person name="Hashimoto M."/>
            <person name="Hosoyama Y."/>
            <person name="Tsuchikane K."/>
            <person name="Noguchi M."/>
            <person name="Hirakata S."/>
            <person name="Ichikawa N."/>
            <person name="Ohji S."/>
            <person name="Yamazoe A."/>
            <person name="Fujita N."/>
        </authorList>
    </citation>
    <scope>NUCLEOTIDE SEQUENCE [LARGE SCALE GENOMIC DNA]</scope>
    <source>
        <strain evidence="11 12">NBRC 13287</strain>
    </source>
</reference>
<dbReference type="Pfam" id="PF00584">
    <property type="entry name" value="SecE"/>
    <property type="match status" value="1"/>
</dbReference>
<dbReference type="InterPro" id="IPR005807">
    <property type="entry name" value="SecE_bac"/>
</dbReference>
<evidence type="ECO:0000256" key="8">
    <source>
        <dbReference type="ARBA" id="ARBA00023010"/>
    </source>
</evidence>
<evidence type="ECO:0000256" key="7">
    <source>
        <dbReference type="ARBA" id="ARBA00022989"/>
    </source>
</evidence>
<dbReference type="RefSeq" id="WP_021707363.1">
    <property type="nucleotide sequence ID" value="NZ_BATJ01000029.1"/>
</dbReference>
<keyword evidence="6 10" id="KW-0653">Protein transport</keyword>
<evidence type="ECO:0000256" key="4">
    <source>
        <dbReference type="ARBA" id="ARBA00022519"/>
    </source>
</evidence>
<evidence type="ECO:0000256" key="3">
    <source>
        <dbReference type="ARBA" id="ARBA00022475"/>
    </source>
</evidence>
<dbReference type="GO" id="GO:0008320">
    <property type="term" value="F:protein transmembrane transporter activity"/>
    <property type="evidence" value="ECO:0007669"/>
    <property type="project" value="UniProtKB-UniRule"/>
</dbReference>
<keyword evidence="12" id="KW-1185">Reference proteome</keyword>
<evidence type="ECO:0000313" key="12">
    <source>
        <dbReference type="Proteomes" id="UP000016570"/>
    </source>
</evidence>
<feature type="transmembrane region" description="Helical" evidence="10">
    <location>
        <begin position="57"/>
        <end position="84"/>
    </location>
</feature>
<dbReference type="InterPro" id="IPR001901">
    <property type="entry name" value="Translocase_SecE/Sec61-g"/>
</dbReference>
<keyword evidence="8 10" id="KW-0811">Translocation</keyword>
<dbReference type="GO" id="GO:0043952">
    <property type="term" value="P:protein transport by the Sec complex"/>
    <property type="evidence" value="ECO:0007669"/>
    <property type="project" value="UniProtKB-UniRule"/>
</dbReference>
<keyword evidence="9 10" id="KW-0472">Membrane</keyword>
<evidence type="ECO:0000256" key="2">
    <source>
        <dbReference type="ARBA" id="ARBA00022448"/>
    </source>
</evidence>
<dbReference type="InterPro" id="IPR038379">
    <property type="entry name" value="SecE_sf"/>
</dbReference>
<comment type="caution">
    <text evidence="10">Lacks conserved residue(s) required for the propagation of feature annotation.</text>
</comment>
<dbReference type="Proteomes" id="UP000016570">
    <property type="component" value="Unassembled WGS sequence"/>
</dbReference>
<dbReference type="FunFam" id="1.20.5.1030:FF:000001">
    <property type="entry name" value="Preprotein translocase subunit SecE"/>
    <property type="match status" value="1"/>
</dbReference>
<comment type="function">
    <text evidence="10">Essential subunit of the Sec protein translocation channel SecYEG. Clamps together the 2 halves of SecY. May contact the channel plug during translocation.</text>
</comment>
<feature type="transmembrane region" description="Helical" evidence="10">
    <location>
        <begin position="20"/>
        <end position="37"/>
    </location>
</feature>
<dbReference type="GO" id="GO:0006605">
    <property type="term" value="P:protein targeting"/>
    <property type="evidence" value="ECO:0007669"/>
    <property type="project" value="UniProtKB-UniRule"/>
</dbReference>
<accession>U3A7T6</accession>
<evidence type="ECO:0000256" key="6">
    <source>
        <dbReference type="ARBA" id="ARBA00022927"/>
    </source>
</evidence>
<dbReference type="PANTHER" id="PTHR33910:SF1">
    <property type="entry name" value="PROTEIN TRANSLOCASE SUBUNIT SECE"/>
    <property type="match status" value="1"/>
</dbReference>
<dbReference type="PROSITE" id="PS01067">
    <property type="entry name" value="SECE_SEC61G"/>
    <property type="match status" value="1"/>
</dbReference>
<protein>
    <recommendedName>
        <fullName evidence="10">Protein translocase subunit SecE</fullName>
    </recommendedName>
</protein>
<proteinExistence type="inferred from homology"/>
<dbReference type="GO" id="GO:0005886">
    <property type="term" value="C:plasma membrane"/>
    <property type="evidence" value="ECO:0007669"/>
    <property type="project" value="UniProtKB-UniRule"/>
</dbReference>
<comment type="subcellular location">
    <subcellularLocation>
        <location evidence="1">Membrane</location>
    </subcellularLocation>
</comment>
<dbReference type="PANTHER" id="PTHR33910">
    <property type="entry name" value="PROTEIN TRANSLOCASE SUBUNIT SECE"/>
    <property type="match status" value="1"/>
</dbReference>
<dbReference type="NCBIfam" id="NF004372">
    <property type="entry name" value="PRK05740.1-2"/>
    <property type="match status" value="1"/>
</dbReference>
<sequence>MKANNAETPDSSNAADTFKWIVAFVLLAAAVVGNALLGGSGPQSSFTVYELHVVARAAGAVVLVVAALGVLATTVKGKAAIAFARDARMEVRKVVWPTRQETMQTTFIVLAVSIVMALVLWGIDGIMVRLVAFATGV</sequence>
<dbReference type="HAMAP" id="MF_00422">
    <property type="entry name" value="SecE"/>
    <property type="match status" value="1"/>
</dbReference>
<keyword evidence="2 10" id="KW-0813">Transport</keyword>
<evidence type="ECO:0000256" key="10">
    <source>
        <dbReference type="HAMAP-Rule" id="MF_00422"/>
    </source>
</evidence>
<dbReference type="Gene3D" id="1.20.5.1030">
    <property type="entry name" value="Preprotein translocase secy subunit"/>
    <property type="match status" value="1"/>
</dbReference>
<gene>
    <name evidence="10 11" type="primary">secE</name>
    <name evidence="11" type="ORF">VPR01S_29_00010</name>
</gene>
<evidence type="ECO:0000256" key="1">
    <source>
        <dbReference type="ARBA" id="ARBA00004370"/>
    </source>
</evidence>
<keyword evidence="7 10" id="KW-1133">Transmembrane helix</keyword>
<keyword evidence="4" id="KW-0997">Cell inner membrane</keyword>
<feature type="transmembrane region" description="Helical" evidence="10">
    <location>
        <begin position="105"/>
        <end position="123"/>
    </location>
</feature>
<dbReference type="eggNOG" id="COG0690">
    <property type="taxonomic scope" value="Bacteria"/>
</dbReference>
<evidence type="ECO:0000313" key="11">
    <source>
        <dbReference type="EMBL" id="GAD69397.1"/>
    </source>
</evidence>
<comment type="subunit">
    <text evidence="10">Component of the Sec protein translocase complex. Heterotrimer consisting of SecY, SecE and SecG subunits. The heterotrimers can form oligomers, although 1 heterotrimer is thought to be able to translocate proteins. Interacts with the ribosome. Interacts with SecDF, and other proteins may be involved. Interacts with SecA.</text>
</comment>
<keyword evidence="5 10" id="KW-0812">Transmembrane</keyword>
<dbReference type="GO" id="GO:0065002">
    <property type="term" value="P:intracellular protein transmembrane transport"/>
    <property type="evidence" value="ECO:0007669"/>
    <property type="project" value="UniProtKB-UniRule"/>
</dbReference>
<evidence type="ECO:0000256" key="9">
    <source>
        <dbReference type="ARBA" id="ARBA00023136"/>
    </source>
</evidence>
<organism evidence="11 12">
    <name type="scientific">Vibrio proteolyticus NBRC 13287</name>
    <dbReference type="NCBI Taxonomy" id="1219065"/>
    <lineage>
        <taxon>Bacteria</taxon>
        <taxon>Pseudomonadati</taxon>
        <taxon>Pseudomonadota</taxon>
        <taxon>Gammaproteobacteria</taxon>
        <taxon>Vibrionales</taxon>
        <taxon>Vibrionaceae</taxon>
        <taxon>Vibrio</taxon>
    </lineage>
</organism>
<dbReference type="PRINTS" id="PR01650">
    <property type="entry name" value="SECETRNLCASE"/>
</dbReference>
<evidence type="ECO:0000256" key="5">
    <source>
        <dbReference type="ARBA" id="ARBA00022692"/>
    </source>
</evidence>
<name>U3A7T6_VIBPR</name>
<dbReference type="NCBIfam" id="TIGR00964">
    <property type="entry name" value="secE_bact"/>
    <property type="match status" value="1"/>
</dbReference>
<dbReference type="AlphaFoldDB" id="U3A7T6"/>